<dbReference type="InterPro" id="IPR029066">
    <property type="entry name" value="PLP-binding_barrel"/>
</dbReference>
<dbReference type="InterPro" id="IPR042208">
    <property type="entry name" value="D-ser_dehydrat-like_sf"/>
</dbReference>
<dbReference type="Gene3D" id="3.20.20.10">
    <property type="entry name" value="Alanine racemase"/>
    <property type="match status" value="1"/>
</dbReference>
<evidence type="ECO:0000313" key="2">
    <source>
        <dbReference type="EMBL" id="SVB15079.1"/>
    </source>
</evidence>
<gene>
    <name evidence="2" type="ORF">METZ01_LOCUS167933</name>
</gene>
<dbReference type="PANTHER" id="PTHR28004">
    <property type="entry name" value="ZGC:162816-RELATED"/>
    <property type="match status" value="1"/>
</dbReference>
<dbReference type="PANTHER" id="PTHR28004:SF2">
    <property type="entry name" value="D-SERINE DEHYDRATASE"/>
    <property type="match status" value="1"/>
</dbReference>
<sequence>MERPIIKPIGSPLRDLDTPALFIDKDQIIRNWMAVKSSFLATGTRVRSNGSVFRTPAIYHMLEVTSVYVDTVSEGLVFASAGFEDITVGRMPVSDNGGLLESLISQSNLTICISSKKEFEYLKDLTETFSTSNEVNILIRVSLEHAQMGIEIETIDWEEIEELSSSNGFHKIGFIFRLPIESTLDQNIAMLDDLSGYFKENDPCNSMTQHPVVAFASSITDPQITSSFITEIIEDPLILEPSINNQEGVVPFGVLSSVMSRPEPALALIDCGQKAISTDRGVPGISGMRGAHIEKMSAEHGFVILGPESSSLNLGEKIVLSPSDIGDTFNLYDYVNVLSDEKLTAIWKVEARGKYV</sequence>
<evidence type="ECO:0000259" key="1">
    <source>
        <dbReference type="SMART" id="SM01119"/>
    </source>
</evidence>
<dbReference type="GO" id="GO:0036088">
    <property type="term" value="P:D-serine catabolic process"/>
    <property type="evidence" value="ECO:0007669"/>
    <property type="project" value="TreeGrafter"/>
</dbReference>
<dbReference type="AlphaFoldDB" id="A0A382BN75"/>
<dbReference type="SMART" id="SM01119">
    <property type="entry name" value="D-ser_dehydrat"/>
    <property type="match status" value="1"/>
</dbReference>
<dbReference type="Pfam" id="PF14031">
    <property type="entry name" value="D-ser_dehydrat"/>
    <property type="match status" value="1"/>
</dbReference>
<dbReference type="Gene3D" id="2.40.37.20">
    <property type="entry name" value="D-serine dehydratase-like domain"/>
    <property type="match status" value="1"/>
</dbReference>
<dbReference type="GO" id="GO:0008721">
    <property type="term" value="F:D-serine ammonia-lyase activity"/>
    <property type="evidence" value="ECO:0007669"/>
    <property type="project" value="TreeGrafter"/>
</dbReference>
<organism evidence="2">
    <name type="scientific">marine metagenome</name>
    <dbReference type="NCBI Taxonomy" id="408172"/>
    <lineage>
        <taxon>unclassified sequences</taxon>
        <taxon>metagenomes</taxon>
        <taxon>ecological metagenomes</taxon>
    </lineage>
</organism>
<dbReference type="EMBL" id="UINC01030530">
    <property type="protein sequence ID" value="SVB15079.1"/>
    <property type="molecule type" value="Genomic_DNA"/>
</dbReference>
<protein>
    <recommendedName>
        <fullName evidence="1">D-serine dehydratase-like domain-containing protein</fullName>
    </recommendedName>
</protein>
<accession>A0A382BN75</accession>
<proteinExistence type="predicted"/>
<reference evidence="2" key="1">
    <citation type="submission" date="2018-05" db="EMBL/GenBank/DDBJ databases">
        <authorList>
            <person name="Lanie J.A."/>
            <person name="Ng W.-L."/>
            <person name="Kazmierczak K.M."/>
            <person name="Andrzejewski T.M."/>
            <person name="Davidsen T.M."/>
            <person name="Wayne K.J."/>
            <person name="Tettelin H."/>
            <person name="Glass J.I."/>
            <person name="Rusch D."/>
            <person name="Podicherti R."/>
            <person name="Tsui H.-C.T."/>
            <person name="Winkler M.E."/>
        </authorList>
    </citation>
    <scope>NUCLEOTIDE SEQUENCE</scope>
</reference>
<feature type="domain" description="D-serine dehydratase-like" evidence="1">
    <location>
        <begin position="254"/>
        <end position="339"/>
    </location>
</feature>
<dbReference type="InterPro" id="IPR051466">
    <property type="entry name" value="D-amino_acid_metab_enzyme"/>
</dbReference>
<dbReference type="InterPro" id="IPR026956">
    <property type="entry name" value="D-ser_dehydrat-like_dom"/>
</dbReference>
<name>A0A382BN75_9ZZZZ</name>